<organism evidence="3 4">
    <name type="scientific">Cetraspora pellucida</name>
    <dbReference type="NCBI Taxonomy" id="1433469"/>
    <lineage>
        <taxon>Eukaryota</taxon>
        <taxon>Fungi</taxon>
        <taxon>Fungi incertae sedis</taxon>
        <taxon>Mucoromycota</taxon>
        <taxon>Glomeromycotina</taxon>
        <taxon>Glomeromycetes</taxon>
        <taxon>Diversisporales</taxon>
        <taxon>Gigasporaceae</taxon>
        <taxon>Cetraspora</taxon>
    </lineage>
</organism>
<dbReference type="GO" id="GO:0005096">
    <property type="term" value="F:GTPase activator activity"/>
    <property type="evidence" value="ECO:0007669"/>
    <property type="project" value="TreeGrafter"/>
</dbReference>
<dbReference type="GO" id="GO:0005737">
    <property type="term" value="C:cytoplasm"/>
    <property type="evidence" value="ECO:0007669"/>
    <property type="project" value="TreeGrafter"/>
</dbReference>
<dbReference type="Gene3D" id="3.40.525.10">
    <property type="entry name" value="CRAL-TRIO lipid binding domain"/>
    <property type="match status" value="1"/>
</dbReference>
<evidence type="ECO:0000313" key="3">
    <source>
        <dbReference type="EMBL" id="CAG8803243.1"/>
    </source>
</evidence>
<feature type="non-terminal residue" evidence="3">
    <location>
        <position position="527"/>
    </location>
</feature>
<dbReference type="InterPro" id="IPR001251">
    <property type="entry name" value="CRAL-TRIO_dom"/>
</dbReference>
<proteinExistence type="predicted"/>
<dbReference type="SUPFAM" id="SSF48350">
    <property type="entry name" value="GTPase activation domain, GAP"/>
    <property type="match status" value="1"/>
</dbReference>
<dbReference type="SUPFAM" id="SSF52087">
    <property type="entry name" value="CRAL/TRIO domain"/>
    <property type="match status" value="1"/>
</dbReference>
<dbReference type="Proteomes" id="UP000789759">
    <property type="component" value="Unassembled WGS sequence"/>
</dbReference>
<evidence type="ECO:0000259" key="1">
    <source>
        <dbReference type="PROSITE" id="PS50191"/>
    </source>
</evidence>
<dbReference type="PANTHER" id="PTHR45808">
    <property type="entry name" value="RHO GTPASE-ACTIVATING PROTEIN 68F"/>
    <property type="match status" value="1"/>
</dbReference>
<dbReference type="CDD" id="cd00159">
    <property type="entry name" value="RhoGAP"/>
    <property type="match status" value="1"/>
</dbReference>
<dbReference type="GO" id="GO:0007264">
    <property type="term" value="P:small GTPase-mediated signal transduction"/>
    <property type="evidence" value="ECO:0007669"/>
    <property type="project" value="TreeGrafter"/>
</dbReference>
<feature type="domain" description="CRAL-TRIO" evidence="1">
    <location>
        <begin position="21"/>
        <end position="185"/>
    </location>
</feature>
<dbReference type="PROSITE" id="PS50238">
    <property type="entry name" value="RHOGAP"/>
    <property type="match status" value="1"/>
</dbReference>
<name>A0A9N9JY97_9GLOM</name>
<reference evidence="3" key="1">
    <citation type="submission" date="2021-06" db="EMBL/GenBank/DDBJ databases">
        <authorList>
            <person name="Kallberg Y."/>
            <person name="Tangrot J."/>
            <person name="Rosling A."/>
        </authorList>
    </citation>
    <scope>NUCLEOTIDE SEQUENCE</scope>
    <source>
        <strain evidence="3">FL966</strain>
    </source>
</reference>
<dbReference type="Pfam" id="PF13716">
    <property type="entry name" value="CRAL_TRIO_2"/>
    <property type="match status" value="1"/>
</dbReference>
<dbReference type="OrthoDB" id="19923at2759"/>
<dbReference type="EMBL" id="CAJVQA010032497">
    <property type="protein sequence ID" value="CAG8803243.1"/>
    <property type="molecule type" value="Genomic_DNA"/>
</dbReference>
<dbReference type="PROSITE" id="PS50191">
    <property type="entry name" value="CRAL_TRIO"/>
    <property type="match status" value="1"/>
</dbReference>
<dbReference type="Gene3D" id="1.10.555.10">
    <property type="entry name" value="Rho GTPase activation protein"/>
    <property type="match status" value="1"/>
</dbReference>
<comment type="caution">
    <text evidence="3">The sequence shown here is derived from an EMBL/GenBank/DDBJ whole genome shotgun (WGS) entry which is preliminary data.</text>
</comment>
<dbReference type="InterPro" id="IPR000198">
    <property type="entry name" value="RhoGAP_dom"/>
</dbReference>
<evidence type="ECO:0000313" key="4">
    <source>
        <dbReference type="Proteomes" id="UP000789759"/>
    </source>
</evidence>
<sequence length="527" mass="59323">MWRRWSSKPNPEPQALRTSADEEALAEYVYSKVIYQAGFDIFCTGVDFESKPMVVICACNLPNPADVNYDRILSRILQKLDIFVESDYTVVLFAGGAKYNPGWAWMFRAYKSLSRKYKKNLKSLYIVQPSTWARLYLDFMNVVISPKFAKKVKYVLTLSELAKYVPLTQIDIPPAVYEYNLKFEDKITLPNLYNYDEDGHLMFGVLIEKLMGAEGENGLPRVVRDCVTYLRSEGLETEGVFRRSPSSVLLRQAKEAYDRGNPVNLKDYGVHVAAVLLKMFFNALPVPVFPVETYDTLKQILHKPNYLGRIEFIRSSVFPLLSPAVVLVLKYVCALLVDISKHKDENLMTPHNLAVMFAPNLVHSGNPLLDVSMCGLKVNDDINGGGVGILMRLAIEHFDLMFEGYEDLNCRIRPENGSISTSSSMTCSSGTPDTPTIINTSAFFTNPPTPPKYPSVKKVRSIAALTTLTNDPFRVGAGVEISGIKDHQKVLMNCEGQCPGWVDLCFIALFGAFDLFEPIYQLLHFLF</sequence>
<dbReference type="InterPro" id="IPR036865">
    <property type="entry name" value="CRAL-TRIO_dom_sf"/>
</dbReference>
<dbReference type="PANTHER" id="PTHR45808:SF2">
    <property type="entry name" value="RHO GTPASE-ACTIVATING PROTEIN 68F"/>
    <property type="match status" value="1"/>
</dbReference>
<dbReference type="SMART" id="SM00324">
    <property type="entry name" value="RhoGAP"/>
    <property type="match status" value="1"/>
</dbReference>
<evidence type="ECO:0000259" key="2">
    <source>
        <dbReference type="PROSITE" id="PS50238"/>
    </source>
</evidence>
<accession>A0A9N9JY97</accession>
<dbReference type="AlphaFoldDB" id="A0A9N9JY97"/>
<feature type="domain" description="Rho-GAP" evidence="2">
    <location>
        <begin position="205"/>
        <end position="402"/>
    </location>
</feature>
<dbReference type="InterPro" id="IPR008936">
    <property type="entry name" value="Rho_GTPase_activation_prot"/>
</dbReference>
<dbReference type="CDD" id="cd00170">
    <property type="entry name" value="SEC14"/>
    <property type="match status" value="1"/>
</dbReference>
<dbReference type="Pfam" id="PF00620">
    <property type="entry name" value="RhoGAP"/>
    <property type="match status" value="1"/>
</dbReference>
<protein>
    <submittedName>
        <fullName evidence="3">22954_t:CDS:1</fullName>
    </submittedName>
</protein>
<gene>
    <name evidence="3" type="ORF">CPELLU_LOCUS17882</name>
</gene>
<keyword evidence="4" id="KW-1185">Reference proteome</keyword>